<dbReference type="InterPro" id="IPR000522">
    <property type="entry name" value="ABC_transptr_permease_BtuC"/>
</dbReference>
<keyword evidence="10" id="KW-1185">Reference proteome</keyword>
<dbReference type="Pfam" id="PF01032">
    <property type="entry name" value="FecCD"/>
    <property type="match status" value="1"/>
</dbReference>
<evidence type="ECO:0000256" key="1">
    <source>
        <dbReference type="ARBA" id="ARBA00004651"/>
    </source>
</evidence>
<reference evidence="9 10" key="1">
    <citation type="submission" date="2021-07" db="EMBL/GenBank/DDBJ databases">
        <title>Paenibacillus radiodurans sp. nov., isolated from the southeastern edge of Tengger Desert.</title>
        <authorList>
            <person name="Zhang G."/>
        </authorList>
    </citation>
    <scope>NUCLEOTIDE SEQUENCE [LARGE SCALE GENOMIC DNA]</scope>
    <source>
        <strain evidence="9 10">CCM 7311</strain>
    </source>
</reference>
<evidence type="ECO:0000256" key="4">
    <source>
        <dbReference type="ARBA" id="ARBA00022475"/>
    </source>
</evidence>
<evidence type="ECO:0000256" key="6">
    <source>
        <dbReference type="ARBA" id="ARBA00022989"/>
    </source>
</evidence>
<feature type="transmembrane region" description="Helical" evidence="8">
    <location>
        <begin position="83"/>
        <end position="102"/>
    </location>
</feature>
<sequence>MLILFLAAAVMAFTFSMNGGAIAIPLGDTWRYLFHPSQEGVMRDIIWNIRYPRTLVAALVGANLAVSGALLQGVMRNPLADPHIIGVSSGAGLLGMIVLIALPNMSYLLTPFAFIGGTGAALLIYLLAWKNGIVPTRIILAGVAVSAFMGAGISALLTFYSDRVQGAISFMVGGLSAKSWPQFDTILPYSVVGLAVAFLCARKMNILMLGDSTAKSLGTRVELTRIIVTMVATFLAA</sequence>
<feature type="transmembrane region" description="Helical" evidence="8">
    <location>
        <begin position="139"/>
        <end position="160"/>
    </location>
</feature>
<evidence type="ECO:0000256" key="7">
    <source>
        <dbReference type="ARBA" id="ARBA00023136"/>
    </source>
</evidence>
<dbReference type="PANTHER" id="PTHR30472:SF68">
    <property type="entry name" value="FERRICHROME TRANSPORT SYSTEM PERMEASE PROTEIN FHUB"/>
    <property type="match status" value="1"/>
</dbReference>
<keyword evidence="4" id="KW-1003">Cell membrane</keyword>
<feature type="non-terminal residue" evidence="9">
    <location>
        <position position="237"/>
    </location>
</feature>
<evidence type="ECO:0000256" key="2">
    <source>
        <dbReference type="ARBA" id="ARBA00007935"/>
    </source>
</evidence>
<keyword evidence="3" id="KW-0813">Transport</keyword>
<protein>
    <submittedName>
        <fullName evidence="9">Iron ABC transporter permease</fullName>
    </submittedName>
</protein>
<comment type="caution">
    <text evidence="9">The sequence shown here is derived from an EMBL/GenBank/DDBJ whole genome shotgun (WGS) entry which is preliminary data.</text>
</comment>
<accession>A0ABS7CA32</accession>
<feature type="transmembrane region" description="Helical" evidence="8">
    <location>
        <begin position="108"/>
        <end position="127"/>
    </location>
</feature>
<feature type="transmembrane region" description="Helical" evidence="8">
    <location>
        <begin position="51"/>
        <end position="71"/>
    </location>
</feature>
<evidence type="ECO:0000313" key="9">
    <source>
        <dbReference type="EMBL" id="MBW7457807.1"/>
    </source>
</evidence>
<evidence type="ECO:0000256" key="3">
    <source>
        <dbReference type="ARBA" id="ARBA00022448"/>
    </source>
</evidence>
<dbReference type="Gene3D" id="1.10.3470.10">
    <property type="entry name" value="ABC transporter involved in vitamin B12 uptake, BtuC"/>
    <property type="match status" value="1"/>
</dbReference>
<keyword evidence="7 8" id="KW-0472">Membrane</keyword>
<evidence type="ECO:0000313" key="10">
    <source>
        <dbReference type="Proteomes" id="UP001519887"/>
    </source>
</evidence>
<name>A0ABS7CA32_9BACL</name>
<evidence type="ECO:0000256" key="5">
    <source>
        <dbReference type="ARBA" id="ARBA00022692"/>
    </source>
</evidence>
<evidence type="ECO:0000256" key="8">
    <source>
        <dbReference type="SAM" id="Phobius"/>
    </source>
</evidence>
<dbReference type="CDD" id="cd06550">
    <property type="entry name" value="TM_ABC_iron-siderophores_like"/>
    <property type="match status" value="1"/>
</dbReference>
<organism evidence="9 10">
    <name type="scientific">Paenibacillus sepulcri</name>
    <dbReference type="NCBI Taxonomy" id="359917"/>
    <lineage>
        <taxon>Bacteria</taxon>
        <taxon>Bacillati</taxon>
        <taxon>Bacillota</taxon>
        <taxon>Bacilli</taxon>
        <taxon>Bacillales</taxon>
        <taxon>Paenibacillaceae</taxon>
        <taxon>Paenibacillus</taxon>
    </lineage>
</organism>
<feature type="transmembrane region" description="Helical" evidence="8">
    <location>
        <begin position="180"/>
        <end position="201"/>
    </location>
</feature>
<keyword evidence="6 8" id="KW-1133">Transmembrane helix</keyword>
<comment type="subcellular location">
    <subcellularLocation>
        <location evidence="1">Cell membrane</location>
        <topology evidence="1">Multi-pass membrane protein</topology>
    </subcellularLocation>
</comment>
<dbReference type="Proteomes" id="UP001519887">
    <property type="component" value="Unassembled WGS sequence"/>
</dbReference>
<proteinExistence type="inferred from homology"/>
<gene>
    <name evidence="9" type="ORF">K0U00_27580</name>
</gene>
<dbReference type="SUPFAM" id="SSF81345">
    <property type="entry name" value="ABC transporter involved in vitamin B12 uptake, BtuC"/>
    <property type="match status" value="1"/>
</dbReference>
<dbReference type="InterPro" id="IPR037294">
    <property type="entry name" value="ABC_BtuC-like"/>
</dbReference>
<dbReference type="PANTHER" id="PTHR30472">
    <property type="entry name" value="FERRIC ENTEROBACTIN TRANSPORT SYSTEM PERMEASE PROTEIN"/>
    <property type="match status" value="1"/>
</dbReference>
<comment type="similarity">
    <text evidence="2">Belongs to the binding-protein-dependent transport system permease family. FecCD subfamily.</text>
</comment>
<keyword evidence="5 8" id="KW-0812">Transmembrane</keyword>
<dbReference type="EMBL" id="JAHZIK010000969">
    <property type="protein sequence ID" value="MBW7457807.1"/>
    <property type="molecule type" value="Genomic_DNA"/>
</dbReference>